<evidence type="ECO:0000313" key="5">
    <source>
        <dbReference type="Proteomes" id="UP000677228"/>
    </source>
</evidence>
<dbReference type="EMBL" id="CAJOBA010066753">
    <property type="protein sequence ID" value="CAF4366794.1"/>
    <property type="molecule type" value="Genomic_DNA"/>
</dbReference>
<feature type="compositionally biased region" description="Polar residues" evidence="1">
    <location>
        <begin position="180"/>
        <end position="212"/>
    </location>
</feature>
<evidence type="ECO:0000259" key="2">
    <source>
        <dbReference type="Pfam" id="PF24674"/>
    </source>
</evidence>
<dbReference type="PANTHER" id="PTHR31594">
    <property type="entry name" value="AIG1-TYPE G DOMAIN-CONTAINING PROTEIN"/>
    <property type="match status" value="1"/>
</dbReference>
<dbReference type="Proteomes" id="UP000677228">
    <property type="component" value="Unassembled WGS sequence"/>
</dbReference>
<protein>
    <recommendedName>
        <fullName evidence="2">SNTX MACPF/CDC-like domain-containing protein</fullName>
    </recommendedName>
</protein>
<dbReference type="EMBL" id="CAJNOK010043940">
    <property type="protein sequence ID" value="CAF1571857.1"/>
    <property type="molecule type" value="Genomic_DNA"/>
</dbReference>
<comment type="caution">
    <text evidence="3">The sequence shown here is derived from an EMBL/GenBank/DDBJ whole genome shotgun (WGS) entry which is preliminary data.</text>
</comment>
<dbReference type="AlphaFoldDB" id="A0A8S2FY35"/>
<evidence type="ECO:0000256" key="1">
    <source>
        <dbReference type="SAM" id="MobiDB-lite"/>
    </source>
</evidence>
<feature type="domain" description="SNTX MACPF/CDC-like" evidence="2">
    <location>
        <begin position="15"/>
        <end position="175"/>
    </location>
</feature>
<sequence length="301" mass="33397">LHLKKMSSNQEQTELAALGRPFCLGMLYDIRREKLITGLTLWDSQKLKQNIVQKKQAFSDFDVITEDNLQTKTRVLGVDGSLKLGIITGLINLSGSAKFAKNRQETNHQTRLTLKYSLTTHFEQLAMDHLGKDNLDHSQILDGNVATHVVTGILYGADAYFVFDHSSSSEENKRDIGGAISSSSPQKKQEIKGTSTTSSENKNQETDGTILTPSEDKKQDTEAKLSISSIDKKKETVGEILEAVLKRVGGCGFGGEAKINLNDTEKKCIDKLNCKFHGDFRLDQNPSTFKEAIELYQKLPS</sequence>
<evidence type="ECO:0000313" key="3">
    <source>
        <dbReference type="EMBL" id="CAF1571857.1"/>
    </source>
</evidence>
<accession>A0A8S2FY35</accession>
<organism evidence="3 5">
    <name type="scientific">Didymodactylos carnosus</name>
    <dbReference type="NCBI Taxonomy" id="1234261"/>
    <lineage>
        <taxon>Eukaryota</taxon>
        <taxon>Metazoa</taxon>
        <taxon>Spiralia</taxon>
        <taxon>Gnathifera</taxon>
        <taxon>Rotifera</taxon>
        <taxon>Eurotatoria</taxon>
        <taxon>Bdelloidea</taxon>
        <taxon>Philodinida</taxon>
        <taxon>Philodinidae</taxon>
        <taxon>Didymodactylos</taxon>
    </lineage>
</organism>
<dbReference type="InterPro" id="IPR052090">
    <property type="entry name" value="Cytolytic_pore-forming_toxin"/>
</dbReference>
<feature type="non-terminal residue" evidence="3">
    <location>
        <position position="301"/>
    </location>
</feature>
<reference evidence="3" key="1">
    <citation type="submission" date="2021-02" db="EMBL/GenBank/DDBJ databases">
        <authorList>
            <person name="Nowell W R."/>
        </authorList>
    </citation>
    <scope>NUCLEOTIDE SEQUENCE</scope>
</reference>
<dbReference type="PANTHER" id="PTHR31594:SF16">
    <property type="entry name" value="SI:CH211-281L24.3"/>
    <property type="match status" value="1"/>
</dbReference>
<dbReference type="Proteomes" id="UP000682733">
    <property type="component" value="Unassembled WGS sequence"/>
</dbReference>
<dbReference type="Pfam" id="PF24674">
    <property type="entry name" value="MACPF_SNTX"/>
    <property type="match status" value="1"/>
</dbReference>
<name>A0A8S2FY35_9BILA</name>
<evidence type="ECO:0000313" key="4">
    <source>
        <dbReference type="EMBL" id="CAF4366794.1"/>
    </source>
</evidence>
<dbReference type="InterPro" id="IPR056072">
    <property type="entry name" value="SNTX_MACPF/CDC-like_dom"/>
</dbReference>
<feature type="compositionally biased region" description="Basic and acidic residues" evidence="1">
    <location>
        <begin position="214"/>
        <end position="223"/>
    </location>
</feature>
<gene>
    <name evidence="3" type="ORF">OVA965_LOCUS40410</name>
    <name evidence="4" type="ORF">TMI583_LOCUS41842</name>
</gene>
<proteinExistence type="predicted"/>
<feature type="region of interest" description="Disordered" evidence="1">
    <location>
        <begin position="169"/>
        <end position="223"/>
    </location>
</feature>
<feature type="non-terminal residue" evidence="3">
    <location>
        <position position="1"/>
    </location>
</feature>